<reference evidence="1 2" key="1">
    <citation type="submission" date="2018-12" db="EMBL/GenBank/DDBJ databases">
        <title>Draft genome sequence of Haloarcula hispinica strain 18.1, an halophilic archaeon isolated from Chott El Jerid of Southern Tunisia.</title>
        <authorList>
            <person name="Najjari A."/>
            <person name="Ben Dhia O."/>
            <person name="Ferjani R."/>
            <person name="Mahjoubi M."/>
            <person name="Sghaier H."/>
            <person name="Elshahed M."/>
            <person name="Ouzari H.I."/>
            <person name="Cherid A."/>
            <person name="Youssef N."/>
        </authorList>
    </citation>
    <scope>NUCLEOTIDE SEQUENCE [LARGE SCALE GENOMIC DNA]</scope>
    <source>
        <strain evidence="1 2">18.1</strain>
    </source>
</reference>
<name>A0A482SWZ4_HALHI</name>
<organism evidence="1 2">
    <name type="scientific">Haloarcula hispanica</name>
    <dbReference type="NCBI Taxonomy" id="51589"/>
    <lineage>
        <taxon>Archaea</taxon>
        <taxon>Methanobacteriati</taxon>
        <taxon>Methanobacteriota</taxon>
        <taxon>Stenosarchaea group</taxon>
        <taxon>Halobacteria</taxon>
        <taxon>Halobacteriales</taxon>
        <taxon>Haloarculaceae</taxon>
        <taxon>Haloarcula</taxon>
    </lineage>
</organism>
<evidence type="ECO:0000313" key="1">
    <source>
        <dbReference type="EMBL" id="RYJ07818.1"/>
    </source>
</evidence>
<dbReference type="PANTHER" id="PTHR39550:SF1">
    <property type="entry name" value="SLL0658 PROTEIN"/>
    <property type="match status" value="1"/>
</dbReference>
<dbReference type="GeneID" id="99240784"/>
<dbReference type="RefSeq" id="WP_014030575.1">
    <property type="nucleotide sequence ID" value="NZ_BAABRG010000007.1"/>
</dbReference>
<dbReference type="EMBL" id="RZIG01000004">
    <property type="protein sequence ID" value="RYJ07818.1"/>
    <property type="molecule type" value="Genomic_DNA"/>
</dbReference>
<dbReference type="Pfam" id="PF11848">
    <property type="entry name" value="DUF3368"/>
    <property type="match status" value="1"/>
</dbReference>
<dbReference type="InterPro" id="IPR021799">
    <property type="entry name" value="PIN-like_prokaryotic"/>
</dbReference>
<dbReference type="OMA" id="WIDEISY"/>
<sequence length="168" mass="18096">MTGVPANATVLNTTVLSNFAQVDHIELIADLLRLVTVPAVQMELTEGVETHRYLERAVTALEEEIPVIEASAEAHQIEQSLLEMLDPGEAQALAVADDTDGTIVTDDGDACATANQRGIELTGSIGLLARSVEDDRITATTADTHLKRWIDEAGFHSPARDFDAFLDD</sequence>
<dbReference type="Proteomes" id="UP000293535">
    <property type="component" value="Unassembled WGS sequence"/>
</dbReference>
<gene>
    <name evidence="1" type="ORF">ELS20_17085</name>
</gene>
<proteinExistence type="predicted"/>
<protein>
    <submittedName>
        <fullName evidence="1">Twitching motility protein PilT</fullName>
    </submittedName>
</protein>
<evidence type="ECO:0000313" key="2">
    <source>
        <dbReference type="Proteomes" id="UP000293535"/>
    </source>
</evidence>
<comment type="caution">
    <text evidence="1">The sequence shown here is derived from an EMBL/GenBank/DDBJ whole genome shotgun (WGS) entry which is preliminary data.</text>
</comment>
<dbReference type="PANTHER" id="PTHR39550">
    <property type="entry name" value="SLL0658 PROTEIN"/>
    <property type="match status" value="1"/>
</dbReference>
<dbReference type="AlphaFoldDB" id="A0A482SWZ4"/>
<accession>A0A482SWZ4</accession>